<evidence type="ECO:0000256" key="1">
    <source>
        <dbReference type="PROSITE-ProRule" id="PRU00855"/>
    </source>
</evidence>
<dbReference type="WBParaSite" id="HCON_00040955-00001">
    <property type="protein sequence ID" value="HCON_00040955-00001"/>
    <property type="gene ID" value="HCON_00040955"/>
</dbReference>
<dbReference type="OrthoDB" id="5875747at2759"/>
<organism evidence="4 5">
    <name type="scientific">Haemonchus contortus</name>
    <name type="common">Barber pole worm</name>
    <dbReference type="NCBI Taxonomy" id="6289"/>
    <lineage>
        <taxon>Eukaryota</taxon>
        <taxon>Metazoa</taxon>
        <taxon>Ecdysozoa</taxon>
        <taxon>Nematoda</taxon>
        <taxon>Chromadorea</taxon>
        <taxon>Rhabditida</taxon>
        <taxon>Rhabditina</taxon>
        <taxon>Rhabditomorpha</taxon>
        <taxon>Strongyloidea</taxon>
        <taxon>Trichostrongylidae</taxon>
        <taxon>Haemonchus</taxon>
    </lineage>
</organism>
<dbReference type="GO" id="GO:0006417">
    <property type="term" value="P:regulation of translation"/>
    <property type="evidence" value="ECO:0007669"/>
    <property type="project" value="UniProtKB-UniRule"/>
</dbReference>
<dbReference type="PROSITE" id="PS51522">
    <property type="entry name" value="ZF_NANOS"/>
    <property type="match status" value="1"/>
</dbReference>
<dbReference type="GO" id="GO:0003723">
    <property type="term" value="F:RNA binding"/>
    <property type="evidence" value="ECO:0007669"/>
    <property type="project" value="UniProtKB-UniRule"/>
</dbReference>
<dbReference type="GO" id="GO:0008270">
    <property type="term" value="F:zinc ion binding"/>
    <property type="evidence" value="ECO:0007669"/>
    <property type="project" value="UniProtKB-KW"/>
</dbReference>
<sequence>ELSNPVRAQATSFQCRSDGGPRVLKVQKSWPPMGTFRSTKSATQTPKPGVLPKSGEKATGSGSYTGADCAYCRSVGKPSCGHLKTSCPELFALKPCTLCGADGFDNHTLMHCPSQQKIKLELKEEHRLKMDVRQAERTMRRIAITNGCSPHMLV</sequence>
<proteinExistence type="inferred from homology"/>
<comment type="similarity">
    <text evidence="1">Belongs to the nanos family.</text>
</comment>
<evidence type="ECO:0000256" key="2">
    <source>
        <dbReference type="SAM" id="MobiDB-lite"/>
    </source>
</evidence>
<feature type="region of interest" description="Disordered" evidence="2">
    <location>
        <begin position="1"/>
        <end position="62"/>
    </location>
</feature>
<dbReference type="Gene3D" id="4.10.60.30">
    <property type="entry name" value="Nanos, RNA-binding domain"/>
    <property type="match status" value="1"/>
</dbReference>
<evidence type="ECO:0000313" key="5">
    <source>
        <dbReference type="WBParaSite" id="HCON_00040955-00001"/>
    </source>
</evidence>
<evidence type="ECO:0000259" key="3">
    <source>
        <dbReference type="PROSITE" id="PS51522"/>
    </source>
</evidence>
<dbReference type="InterPro" id="IPR024161">
    <property type="entry name" value="Znf_nanos-typ"/>
</dbReference>
<keyword evidence="1" id="KW-0810">Translation regulation</keyword>
<feature type="compositionally biased region" description="Polar residues" evidence="2">
    <location>
        <begin position="36"/>
        <end position="46"/>
    </location>
</feature>
<feature type="domain" description="Nanos-type" evidence="3">
    <location>
        <begin position="68"/>
        <end position="114"/>
    </location>
</feature>
<keyword evidence="4" id="KW-1185">Reference proteome</keyword>
<keyword evidence="1" id="KW-0694">RNA-binding</keyword>
<protein>
    <submittedName>
        <fullName evidence="5">Nanos-type domain-containing protein</fullName>
    </submittedName>
</protein>
<dbReference type="AlphaFoldDB" id="A0A7I4Y452"/>
<keyword evidence="1" id="KW-0862">Zinc</keyword>
<dbReference type="Proteomes" id="UP000025227">
    <property type="component" value="Unplaced"/>
</dbReference>
<name>A0A7I4Y452_HAECO</name>
<evidence type="ECO:0000313" key="4">
    <source>
        <dbReference type="Proteomes" id="UP000025227"/>
    </source>
</evidence>
<keyword evidence="1" id="KW-0863">Zinc-finger</keyword>
<accession>A0A7I4Y452</accession>
<keyword evidence="1" id="KW-0479">Metal-binding</keyword>
<dbReference type="InterPro" id="IPR038129">
    <property type="entry name" value="Nanos_sf"/>
</dbReference>
<reference evidence="5" key="1">
    <citation type="submission" date="2020-12" db="UniProtKB">
        <authorList>
            <consortium name="WormBaseParasite"/>
        </authorList>
    </citation>
    <scope>IDENTIFICATION</scope>
    <source>
        <strain evidence="5">MHco3</strain>
    </source>
</reference>